<comment type="subunit">
    <text evidence="8">Homodimer.</text>
</comment>
<feature type="binding site" evidence="8">
    <location>
        <position position="248"/>
    </location>
    <ligand>
        <name>substrate</name>
    </ligand>
</feature>
<dbReference type="PRINTS" id="PR00476">
    <property type="entry name" value="PHFRCTKINASE"/>
</dbReference>
<dbReference type="RefSeq" id="WP_028915095.1">
    <property type="nucleotide sequence ID" value="NZ_VLJS01000035.1"/>
</dbReference>
<evidence type="ECO:0000256" key="2">
    <source>
        <dbReference type="ARBA" id="ARBA00003138"/>
    </source>
</evidence>
<evidence type="ECO:0000256" key="4">
    <source>
        <dbReference type="ARBA" id="ARBA00022723"/>
    </source>
</evidence>
<dbReference type="HAMAP" id="MF_01978">
    <property type="entry name" value="Phosphofructokinase_II_B2"/>
    <property type="match status" value="1"/>
</dbReference>
<comment type="similarity">
    <text evidence="8">Belongs to the phosphofructokinase type A (PFKA) family. PPi-dependent PFK group II subfamily. Clade 'B2' sub-subfamily.</text>
</comment>
<keyword evidence="8" id="KW-0963">Cytoplasm</keyword>
<dbReference type="InterPro" id="IPR022953">
    <property type="entry name" value="ATP_PFK"/>
</dbReference>
<comment type="cofactor">
    <cofactor evidence="1 8">
        <name>Mg(2+)</name>
        <dbReference type="ChEBI" id="CHEBI:18420"/>
    </cofactor>
</comment>
<comment type="subcellular location">
    <subcellularLocation>
        <location evidence="8">Cytoplasm</location>
    </subcellularLocation>
</comment>
<dbReference type="GO" id="GO:0003872">
    <property type="term" value="F:6-phosphofructokinase activity"/>
    <property type="evidence" value="ECO:0007669"/>
    <property type="project" value="UniProtKB-UniRule"/>
</dbReference>
<organism evidence="10 11">
    <name type="scientific">Pseudoxanthomonas taiwanensis J19</name>
    <dbReference type="NCBI Taxonomy" id="935569"/>
    <lineage>
        <taxon>Bacteria</taxon>
        <taxon>Pseudomonadati</taxon>
        <taxon>Pseudomonadota</taxon>
        <taxon>Gammaproteobacteria</taxon>
        <taxon>Lysobacterales</taxon>
        <taxon>Lysobacteraceae</taxon>
        <taxon>Pseudoxanthomonas</taxon>
    </lineage>
</organism>
<feature type="active site" description="Proton acceptor" evidence="8">
    <location>
        <position position="145"/>
    </location>
</feature>
<dbReference type="Gene3D" id="3.40.50.460">
    <property type="entry name" value="Phosphofructokinase domain"/>
    <property type="match status" value="1"/>
</dbReference>
<dbReference type="PIRSF" id="PIRSF036483">
    <property type="entry name" value="PFK_XF0274"/>
    <property type="match status" value="1"/>
</dbReference>
<dbReference type="Gene3D" id="3.40.50.450">
    <property type="match status" value="1"/>
</dbReference>
<evidence type="ECO:0000256" key="5">
    <source>
        <dbReference type="ARBA" id="ARBA00022777"/>
    </source>
</evidence>
<keyword evidence="8" id="KW-0324">Glycolysis</keyword>
<comment type="pathway">
    <text evidence="8">Carbohydrate degradation; glycolysis; D-glyceraldehyde 3-phosphate and glycerone phosphate from D-glucose: step 3/4.</text>
</comment>
<feature type="binding site" evidence="8">
    <location>
        <position position="17"/>
    </location>
    <ligand>
        <name>diphosphate</name>
        <dbReference type="ChEBI" id="CHEBI:33019"/>
    </ligand>
</feature>
<dbReference type="AlphaFoldDB" id="A0A562E2U9"/>
<dbReference type="InterPro" id="IPR011404">
    <property type="entry name" value="PPi-PFK"/>
</dbReference>
<evidence type="ECO:0000256" key="8">
    <source>
        <dbReference type="HAMAP-Rule" id="MF_01978"/>
    </source>
</evidence>
<evidence type="ECO:0000256" key="3">
    <source>
        <dbReference type="ARBA" id="ARBA00022679"/>
    </source>
</evidence>
<keyword evidence="6 8" id="KW-0460">Magnesium</keyword>
<keyword evidence="11" id="KW-1185">Reference proteome</keyword>
<proteinExistence type="inferred from homology"/>
<sequence>MARAKSAGTLLYAQSGGVTAVINATASGVISEARARGVKVLAARNGILGALREELVDTSKESAAAIAGLAQTPGGAFGSCRYKLKSLEADRAKYERLLQVLQAHDVRYFLYNGGNDSADTAWKVSQLAREFGYPLTCIGVPKTIDNDLAVTDTCPGFGSAAKYTAVSVREAALDVAAMAETSTKVFVYEAMGRHAGWLAAAAGLAGQSPDDAPQVILFPERAYDEAAFLAQVDKVVKKIGWCVVVASEGIRDKDGRFVADAGGGKDAFGHTQLGGVSSYLAGKVKDKLGYKVHWTLPDYLQRSARHIASKTDWEQAQAVGKAAVQYALKGMNAVMPVIVRTSSAPYRWKIEPAPLHKVANHEKTMPAGFIRKDGFGITARAREYLEPLIRGEAPLAYGRDGLPKYVTLKNVAVKKKLPAWEG</sequence>
<gene>
    <name evidence="8" type="primary">pfp</name>
    <name evidence="10" type="ORF">L613_001300000020</name>
</gene>
<keyword evidence="3 8" id="KW-0808">Transferase</keyword>
<feature type="binding site" evidence="8">
    <location>
        <begin position="143"/>
        <end position="145"/>
    </location>
    <ligand>
        <name>substrate</name>
    </ligand>
</feature>
<evidence type="ECO:0000313" key="11">
    <source>
        <dbReference type="Proteomes" id="UP000321583"/>
    </source>
</evidence>
<dbReference type="GO" id="GO:0005737">
    <property type="term" value="C:cytoplasm"/>
    <property type="evidence" value="ECO:0007669"/>
    <property type="project" value="UniProtKB-SubCell"/>
</dbReference>
<dbReference type="SUPFAM" id="SSF53784">
    <property type="entry name" value="Phosphofructokinase"/>
    <property type="match status" value="1"/>
</dbReference>
<feature type="binding site" evidence="8">
    <location>
        <begin position="191"/>
        <end position="193"/>
    </location>
    <ligand>
        <name>substrate</name>
    </ligand>
</feature>
<feature type="site" description="Important for catalytic activity; stabilizes the transition state when the phosphoryl donor is PPi" evidence="8">
    <location>
        <position position="142"/>
    </location>
</feature>
<dbReference type="Proteomes" id="UP000321583">
    <property type="component" value="Unassembled WGS sequence"/>
</dbReference>
<comment type="activity regulation">
    <text evidence="8">Non-allosteric.</text>
</comment>
<comment type="caution">
    <text evidence="10">The sequence shown here is derived from an EMBL/GenBank/DDBJ whole genome shotgun (WGS) entry which is preliminary data.</text>
</comment>
<dbReference type="GO" id="GO:0046872">
    <property type="term" value="F:metal ion binding"/>
    <property type="evidence" value="ECO:0007669"/>
    <property type="project" value="UniProtKB-KW"/>
</dbReference>
<dbReference type="NCBIfam" id="NF010675">
    <property type="entry name" value="PRK14072.1"/>
    <property type="match status" value="1"/>
</dbReference>
<feature type="domain" description="Phosphofructokinase" evidence="9">
    <location>
        <begin position="12"/>
        <end position="325"/>
    </location>
</feature>
<evidence type="ECO:0000313" key="10">
    <source>
        <dbReference type="EMBL" id="TWH16170.1"/>
    </source>
</evidence>
<dbReference type="InterPro" id="IPR000023">
    <property type="entry name" value="Phosphofructokinase_dom"/>
</dbReference>
<name>A0A562E2U9_9GAMM</name>
<dbReference type="InterPro" id="IPR050929">
    <property type="entry name" value="PFKA"/>
</dbReference>
<dbReference type="GO" id="GO:0047334">
    <property type="term" value="F:diphosphate-fructose-6-phosphate 1-phosphotransferase activity"/>
    <property type="evidence" value="ECO:0007669"/>
    <property type="project" value="UniProtKB-EC"/>
</dbReference>
<evidence type="ECO:0000256" key="6">
    <source>
        <dbReference type="ARBA" id="ARBA00022842"/>
    </source>
</evidence>
<feature type="binding site" evidence="8">
    <location>
        <position position="115"/>
    </location>
    <ligand>
        <name>Mg(2+)</name>
        <dbReference type="ChEBI" id="CHEBI:18420"/>
        <note>catalytic</note>
    </ligand>
</feature>
<reference evidence="10 11" key="1">
    <citation type="submission" date="2019-07" db="EMBL/GenBank/DDBJ databases">
        <title>Genome sequencing of lignin-degrading bacterial isolates.</title>
        <authorList>
            <person name="Gladden J."/>
        </authorList>
    </citation>
    <scope>NUCLEOTIDE SEQUENCE [LARGE SCALE GENOMIC DNA]</scope>
    <source>
        <strain evidence="10 11">J19</strain>
    </source>
</reference>
<dbReference type="Pfam" id="PF00365">
    <property type="entry name" value="PFK"/>
    <property type="match status" value="1"/>
</dbReference>
<comment type="catalytic activity">
    <reaction evidence="7 8">
        <text>beta-D-fructose 6-phosphate + diphosphate = beta-D-fructose 1,6-bisphosphate + phosphate + H(+)</text>
        <dbReference type="Rhea" id="RHEA:13613"/>
        <dbReference type="ChEBI" id="CHEBI:15378"/>
        <dbReference type="ChEBI" id="CHEBI:32966"/>
        <dbReference type="ChEBI" id="CHEBI:33019"/>
        <dbReference type="ChEBI" id="CHEBI:43474"/>
        <dbReference type="ChEBI" id="CHEBI:57634"/>
        <dbReference type="EC" id="2.7.1.90"/>
    </reaction>
</comment>
<accession>A0A562E2U9</accession>
<feature type="binding site" evidence="8">
    <location>
        <begin position="299"/>
        <end position="302"/>
    </location>
    <ligand>
        <name>substrate</name>
    </ligand>
</feature>
<dbReference type="EC" id="2.7.1.90" evidence="8"/>
<dbReference type="OrthoDB" id="9802503at2"/>
<dbReference type="InterPro" id="IPR035966">
    <property type="entry name" value="PKF_sf"/>
</dbReference>
<dbReference type="EMBL" id="VLJS01000035">
    <property type="protein sequence ID" value="TWH16170.1"/>
    <property type="molecule type" value="Genomic_DNA"/>
</dbReference>
<comment type="function">
    <text evidence="2 8">Catalyzes the phosphorylation of D-fructose 6-phosphate, the first committing step of glycolysis. Uses inorganic phosphate (PPi) as phosphoryl donor instead of ATP like common ATP-dependent phosphofructokinases (ATP-PFKs), which renders the reaction reversible, and can thus function both in glycolysis and gluconeogenesis. Consistently, PPi-PFK can replace the enzymes of both the forward (ATP-PFK) and reverse (fructose-bisphosphatase (FBPase)) reactions.</text>
</comment>
<evidence type="ECO:0000256" key="7">
    <source>
        <dbReference type="ARBA" id="ARBA00048072"/>
    </source>
</evidence>
<evidence type="ECO:0000259" key="9">
    <source>
        <dbReference type="Pfam" id="PF00365"/>
    </source>
</evidence>
<dbReference type="PANTHER" id="PTHR45770">
    <property type="entry name" value="ATP-DEPENDENT 6-PHOSPHOFRUCTOKINASE 1"/>
    <property type="match status" value="1"/>
</dbReference>
<keyword evidence="4 8" id="KW-0479">Metal-binding</keyword>
<evidence type="ECO:0000256" key="1">
    <source>
        <dbReference type="ARBA" id="ARBA00001946"/>
    </source>
</evidence>
<feature type="site" description="Important for catalytic activity and substrate specificity; stabilizes the transition state when the phosphoryl donor is PPi; prevents ATP from binding by mimicking the alpha-phosphate group of ATP" evidence="8">
    <location>
        <position position="116"/>
    </location>
</feature>
<keyword evidence="5 8" id="KW-0418">Kinase</keyword>
<protein>
    <recommendedName>
        <fullName evidence="8">Pyrophosphate--fructose 6-phosphate 1-phosphotransferase</fullName>
        <ecNumber evidence="8">2.7.1.90</ecNumber>
    </recommendedName>
    <alternativeName>
        <fullName evidence="8">6-phosphofructokinase, pyrophosphate dependent</fullName>
    </alternativeName>
    <alternativeName>
        <fullName evidence="8">PPi-dependent phosphofructokinase</fullName>
        <shortName evidence="8">PPi-PFK</shortName>
    </alternativeName>
    <alternativeName>
        <fullName evidence="8">Pyrophosphate-dependent 6-phosphofructose-1-kinase</fullName>
    </alternativeName>
</protein>
<dbReference type="UniPathway" id="UPA00109">
    <property type="reaction ID" value="UER00182"/>
</dbReference>
<dbReference type="GO" id="GO:0006002">
    <property type="term" value="P:fructose 6-phosphate metabolic process"/>
    <property type="evidence" value="ECO:0007669"/>
    <property type="project" value="InterPro"/>
</dbReference>